<reference evidence="3 4" key="1">
    <citation type="submission" date="2017-05" db="EMBL/GenBank/DDBJ databases">
        <authorList>
            <person name="Varghese N."/>
            <person name="Submissions S."/>
        </authorList>
    </citation>
    <scope>NUCLEOTIDE SEQUENCE [LARGE SCALE GENOMIC DNA]</scope>
    <source>
        <strain evidence="3 4">DSM 21194</strain>
    </source>
</reference>
<keyword evidence="1" id="KW-1133">Transmembrane helix</keyword>
<feature type="domain" description="Inner membrane protein YgaP-like transmembrane" evidence="2">
    <location>
        <begin position="14"/>
        <end position="78"/>
    </location>
</feature>
<sequence>MLKPQLILQEVTAMKKNMGTADRLIRTILAIVVGLLYFLDVISGTTALILGILAVVFLLTSLVSTCPLYMPFGLSTRKR</sequence>
<gene>
    <name evidence="3" type="ORF">SAMN06265218_10599</name>
</gene>
<keyword evidence="4" id="KW-1185">Reference proteome</keyword>
<dbReference type="AlphaFoldDB" id="A0A521C8D2"/>
<name>A0A521C8D2_9BACT</name>
<evidence type="ECO:0000313" key="4">
    <source>
        <dbReference type="Proteomes" id="UP000317593"/>
    </source>
</evidence>
<keyword evidence="1" id="KW-0472">Membrane</keyword>
<feature type="transmembrane region" description="Helical" evidence="1">
    <location>
        <begin position="48"/>
        <end position="70"/>
    </location>
</feature>
<dbReference type="EMBL" id="FXTH01000005">
    <property type="protein sequence ID" value="SMO55061.1"/>
    <property type="molecule type" value="Genomic_DNA"/>
</dbReference>
<evidence type="ECO:0000256" key="1">
    <source>
        <dbReference type="SAM" id="Phobius"/>
    </source>
</evidence>
<organism evidence="3 4">
    <name type="scientific">Fodinibius sediminis</name>
    <dbReference type="NCBI Taxonomy" id="1214077"/>
    <lineage>
        <taxon>Bacteria</taxon>
        <taxon>Pseudomonadati</taxon>
        <taxon>Balneolota</taxon>
        <taxon>Balneolia</taxon>
        <taxon>Balneolales</taxon>
        <taxon>Balneolaceae</taxon>
        <taxon>Fodinibius</taxon>
    </lineage>
</organism>
<dbReference type="Proteomes" id="UP000317593">
    <property type="component" value="Unassembled WGS sequence"/>
</dbReference>
<evidence type="ECO:0000259" key="2">
    <source>
        <dbReference type="Pfam" id="PF11127"/>
    </source>
</evidence>
<accession>A0A521C8D2</accession>
<keyword evidence="1" id="KW-0812">Transmembrane</keyword>
<protein>
    <recommendedName>
        <fullName evidence="2">Inner membrane protein YgaP-like transmembrane domain-containing protein</fullName>
    </recommendedName>
</protein>
<dbReference type="InterPro" id="IPR021309">
    <property type="entry name" value="YgaP-like_TM"/>
</dbReference>
<evidence type="ECO:0000313" key="3">
    <source>
        <dbReference type="EMBL" id="SMO55061.1"/>
    </source>
</evidence>
<dbReference type="Pfam" id="PF11127">
    <property type="entry name" value="YgaP-like_TM"/>
    <property type="match status" value="1"/>
</dbReference>
<feature type="transmembrane region" description="Helical" evidence="1">
    <location>
        <begin position="24"/>
        <end position="42"/>
    </location>
</feature>
<proteinExistence type="predicted"/>